<keyword evidence="2" id="KW-0946">Virion</keyword>
<keyword evidence="3" id="KW-1185">Reference proteome</keyword>
<organism evidence="2 3">
    <name type="scientific">Niallia oryzisoli</name>
    <dbReference type="NCBI Taxonomy" id="1737571"/>
    <lineage>
        <taxon>Bacteria</taxon>
        <taxon>Bacillati</taxon>
        <taxon>Bacillota</taxon>
        <taxon>Bacilli</taxon>
        <taxon>Bacillales</taxon>
        <taxon>Bacillaceae</taxon>
        <taxon>Niallia</taxon>
    </lineage>
</organism>
<evidence type="ECO:0000313" key="3">
    <source>
        <dbReference type="Proteomes" id="UP001357223"/>
    </source>
</evidence>
<name>A0ABZ2CCS6_9BACI</name>
<keyword evidence="2" id="KW-0167">Capsid protein</keyword>
<dbReference type="RefSeq" id="WP_338449021.1">
    <property type="nucleotide sequence ID" value="NZ_CP137640.1"/>
</dbReference>
<dbReference type="EMBL" id="CP137640">
    <property type="protein sequence ID" value="WVX80091.1"/>
    <property type="molecule type" value="Genomic_DNA"/>
</dbReference>
<dbReference type="Proteomes" id="UP001357223">
    <property type="component" value="Chromosome"/>
</dbReference>
<evidence type="ECO:0000256" key="1">
    <source>
        <dbReference type="SAM" id="MobiDB-lite"/>
    </source>
</evidence>
<dbReference type="InterPro" id="IPR025439">
    <property type="entry name" value="Spore_coat_CotO"/>
</dbReference>
<dbReference type="Pfam" id="PF14153">
    <property type="entry name" value="Spore_coat_CotO"/>
    <property type="match status" value="1"/>
</dbReference>
<evidence type="ECO:0000313" key="2">
    <source>
        <dbReference type="EMBL" id="WVX80091.1"/>
    </source>
</evidence>
<reference evidence="2 3" key="1">
    <citation type="submission" date="2023-10" db="EMBL/GenBank/DDBJ databases">
        <title>Niallia locisalis sp.nov. isolated from a salt pond sample.</title>
        <authorList>
            <person name="Li X.-J."/>
            <person name="Dong L."/>
        </authorList>
    </citation>
    <scope>NUCLEOTIDE SEQUENCE [LARGE SCALE GENOMIC DNA]</scope>
    <source>
        <strain evidence="2 3">DSM 29761</strain>
    </source>
</reference>
<gene>
    <name evidence="2" type="ORF">R4Z09_22830</name>
</gene>
<proteinExistence type="predicted"/>
<sequence>MPENQSREPLLYIQQPELAYPKLDMQQTYIISKQQKEKQTIAPFPELDSDSETVTNQTAVLQDKETEIAVEVKKQEVIVEQQTKKDVSTDNRPQNQELDQKAVQEVINQYNNQSQESDKSGPSKGKQHSYSFKRVKSFKEMNTLEKLNYLEHFPKLLPPVPCIFATGSSSVRGFLLNKTEDSVEIKLFNDKIMDIPIEQITEVKMLGLHS</sequence>
<accession>A0ABZ2CCS6</accession>
<protein>
    <submittedName>
        <fullName evidence="2">CotO family spore coat protein</fullName>
    </submittedName>
</protein>
<feature type="region of interest" description="Disordered" evidence="1">
    <location>
        <begin position="35"/>
        <end position="56"/>
    </location>
</feature>